<accession>A0A8H4VUS3</accession>
<protein>
    <submittedName>
        <fullName evidence="2">Uncharacterized protein</fullName>
    </submittedName>
</protein>
<evidence type="ECO:0000256" key="1">
    <source>
        <dbReference type="SAM" id="MobiDB-lite"/>
    </source>
</evidence>
<evidence type="ECO:0000313" key="2">
    <source>
        <dbReference type="EMBL" id="KAF4620729.1"/>
    </source>
</evidence>
<evidence type="ECO:0000313" key="3">
    <source>
        <dbReference type="Proteomes" id="UP000521872"/>
    </source>
</evidence>
<dbReference type="EMBL" id="JAACJL010000015">
    <property type="protein sequence ID" value="KAF4620729.1"/>
    <property type="molecule type" value="Genomic_DNA"/>
</dbReference>
<dbReference type="AlphaFoldDB" id="A0A8H4VUS3"/>
<sequence length="295" mass="31831">MSASPSMPSASSSSNLLGSISLETKVCHKKISPSLWLPLSPFPSYDFDVEEDPVEVSGRALCSALNSPTSLTPTWMHPHQDIDLSMDELKSEFEDWDDPIPPNSAVIMEKDGAQTLLIPYDSQFYIPPPPPPAFGFAPSSDFYADHDIAASVVDEYEDDPESSPDALLTPQPFHSNEPAETPTRKSLFVDTTHPAVVNPPSGFVLSSSLFYSPDMGDAENPAWAPSHHHGYMYDGPDVPLDCIYSAGDISPVDRWDEVSTLLLGTLTTTTDIAGKVVVPGCAAAATHSPLHLSYV</sequence>
<organism evidence="2 3">
    <name type="scientific">Agrocybe pediades</name>
    <dbReference type="NCBI Taxonomy" id="84607"/>
    <lineage>
        <taxon>Eukaryota</taxon>
        <taxon>Fungi</taxon>
        <taxon>Dikarya</taxon>
        <taxon>Basidiomycota</taxon>
        <taxon>Agaricomycotina</taxon>
        <taxon>Agaricomycetes</taxon>
        <taxon>Agaricomycetidae</taxon>
        <taxon>Agaricales</taxon>
        <taxon>Agaricineae</taxon>
        <taxon>Strophariaceae</taxon>
        <taxon>Agrocybe</taxon>
    </lineage>
</organism>
<gene>
    <name evidence="2" type="ORF">D9613_001019</name>
</gene>
<proteinExistence type="predicted"/>
<dbReference type="Proteomes" id="UP000521872">
    <property type="component" value="Unassembled WGS sequence"/>
</dbReference>
<keyword evidence="3" id="KW-1185">Reference proteome</keyword>
<reference evidence="2 3" key="1">
    <citation type="submission" date="2019-12" db="EMBL/GenBank/DDBJ databases">
        <authorList>
            <person name="Floudas D."/>
            <person name="Bentzer J."/>
            <person name="Ahren D."/>
            <person name="Johansson T."/>
            <person name="Persson P."/>
            <person name="Tunlid A."/>
        </authorList>
    </citation>
    <scope>NUCLEOTIDE SEQUENCE [LARGE SCALE GENOMIC DNA]</scope>
    <source>
        <strain evidence="2 3">CBS 102.39</strain>
    </source>
</reference>
<comment type="caution">
    <text evidence="2">The sequence shown here is derived from an EMBL/GenBank/DDBJ whole genome shotgun (WGS) entry which is preliminary data.</text>
</comment>
<name>A0A8H4VUS3_9AGAR</name>
<feature type="region of interest" description="Disordered" evidence="1">
    <location>
        <begin position="155"/>
        <end position="182"/>
    </location>
</feature>